<name>A0AAD7VXE7_9TELE</name>
<dbReference type="Proteomes" id="UP001221898">
    <property type="component" value="Unassembled WGS sequence"/>
</dbReference>
<comment type="caution">
    <text evidence="2">The sequence shown here is derived from an EMBL/GenBank/DDBJ whole genome shotgun (WGS) entry which is preliminary data.</text>
</comment>
<accession>A0AAD7VXE7</accession>
<keyword evidence="1" id="KW-0812">Transmembrane</keyword>
<protein>
    <submittedName>
        <fullName evidence="2">Uncharacterized protein</fullName>
    </submittedName>
</protein>
<evidence type="ECO:0000313" key="3">
    <source>
        <dbReference type="Proteomes" id="UP001221898"/>
    </source>
</evidence>
<sequence length="69" mass="7439">MGHATAQDLLANVKLLILSHGQASVKRLSVNKAVETTNIMGTLLLLGALCATMSLYTEVLLRCHSLRSF</sequence>
<reference evidence="2" key="1">
    <citation type="journal article" date="2023" name="Science">
        <title>Genome structures resolve the early diversification of teleost fishes.</title>
        <authorList>
            <person name="Parey E."/>
            <person name="Louis A."/>
            <person name="Montfort J."/>
            <person name="Bouchez O."/>
            <person name="Roques C."/>
            <person name="Iampietro C."/>
            <person name="Lluch J."/>
            <person name="Castinel A."/>
            <person name="Donnadieu C."/>
            <person name="Desvignes T."/>
            <person name="Floi Bucao C."/>
            <person name="Jouanno E."/>
            <person name="Wen M."/>
            <person name="Mejri S."/>
            <person name="Dirks R."/>
            <person name="Jansen H."/>
            <person name="Henkel C."/>
            <person name="Chen W.J."/>
            <person name="Zahm M."/>
            <person name="Cabau C."/>
            <person name="Klopp C."/>
            <person name="Thompson A.W."/>
            <person name="Robinson-Rechavi M."/>
            <person name="Braasch I."/>
            <person name="Lecointre G."/>
            <person name="Bobe J."/>
            <person name="Postlethwait J.H."/>
            <person name="Berthelot C."/>
            <person name="Roest Crollius H."/>
            <person name="Guiguen Y."/>
        </authorList>
    </citation>
    <scope>NUCLEOTIDE SEQUENCE</scope>
    <source>
        <strain evidence="2">NC1722</strain>
    </source>
</reference>
<keyword evidence="1" id="KW-1133">Transmembrane helix</keyword>
<evidence type="ECO:0000256" key="1">
    <source>
        <dbReference type="SAM" id="Phobius"/>
    </source>
</evidence>
<evidence type="ECO:0000313" key="2">
    <source>
        <dbReference type="EMBL" id="KAJ8358194.1"/>
    </source>
</evidence>
<feature type="transmembrane region" description="Helical" evidence="1">
    <location>
        <begin position="39"/>
        <end position="61"/>
    </location>
</feature>
<dbReference type="EMBL" id="JAINUG010001110">
    <property type="protein sequence ID" value="KAJ8358194.1"/>
    <property type="molecule type" value="Genomic_DNA"/>
</dbReference>
<organism evidence="2 3">
    <name type="scientific">Aldrovandia affinis</name>
    <dbReference type="NCBI Taxonomy" id="143900"/>
    <lineage>
        <taxon>Eukaryota</taxon>
        <taxon>Metazoa</taxon>
        <taxon>Chordata</taxon>
        <taxon>Craniata</taxon>
        <taxon>Vertebrata</taxon>
        <taxon>Euteleostomi</taxon>
        <taxon>Actinopterygii</taxon>
        <taxon>Neopterygii</taxon>
        <taxon>Teleostei</taxon>
        <taxon>Notacanthiformes</taxon>
        <taxon>Halosauridae</taxon>
        <taxon>Aldrovandia</taxon>
    </lineage>
</organism>
<keyword evidence="1" id="KW-0472">Membrane</keyword>
<dbReference type="AlphaFoldDB" id="A0AAD7VXE7"/>
<keyword evidence="3" id="KW-1185">Reference proteome</keyword>
<proteinExistence type="predicted"/>
<gene>
    <name evidence="2" type="ORF">AAFF_G00026970</name>
</gene>